<evidence type="ECO:0000256" key="12">
    <source>
        <dbReference type="RuleBase" id="RU364052"/>
    </source>
</evidence>
<comment type="pathway">
    <text evidence="4 12">Porphyrin-containing compound metabolism; protoheme biosynthesis.</text>
</comment>
<feature type="domain" description="Amine oxidase" evidence="13">
    <location>
        <begin position="13"/>
        <end position="463"/>
    </location>
</feature>
<dbReference type="Gene3D" id="1.10.3110.10">
    <property type="entry name" value="protoporphyrinogen ix oxidase, domain 3"/>
    <property type="match status" value="1"/>
</dbReference>
<dbReference type="PANTHER" id="PTHR42923:SF3">
    <property type="entry name" value="PROTOPORPHYRINOGEN OXIDASE"/>
    <property type="match status" value="1"/>
</dbReference>
<keyword evidence="8 12" id="KW-0285">Flavoprotein</keyword>
<comment type="cofactor">
    <cofactor evidence="2 12">
        <name>FAD</name>
        <dbReference type="ChEBI" id="CHEBI:57692"/>
    </cofactor>
</comment>
<evidence type="ECO:0000256" key="3">
    <source>
        <dbReference type="ARBA" id="ARBA00002185"/>
    </source>
</evidence>
<comment type="caution">
    <text evidence="14">The sequence shown here is derived from an EMBL/GenBank/DDBJ whole genome shotgun (WGS) entry which is preliminary data.</text>
</comment>
<evidence type="ECO:0000256" key="5">
    <source>
        <dbReference type="ARBA" id="ARBA00008310"/>
    </source>
</evidence>
<keyword evidence="11 12" id="KW-0350">Heme biosynthesis</keyword>
<dbReference type="PANTHER" id="PTHR42923">
    <property type="entry name" value="PROTOPORPHYRINOGEN OXIDASE"/>
    <property type="match status" value="1"/>
</dbReference>
<comment type="catalytic activity">
    <reaction evidence="1">
        <text>coproporphyrinogen III + 3 O2 = coproporphyrin III + 3 H2O2</text>
        <dbReference type="Rhea" id="RHEA:43436"/>
        <dbReference type="ChEBI" id="CHEBI:15379"/>
        <dbReference type="ChEBI" id="CHEBI:16240"/>
        <dbReference type="ChEBI" id="CHEBI:57309"/>
        <dbReference type="ChEBI" id="CHEBI:131725"/>
        <dbReference type="EC" id="1.3.3.15"/>
    </reaction>
    <physiologicalReaction direction="left-to-right" evidence="1">
        <dbReference type="Rhea" id="RHEA:43437"/>
    </physiologicalReaction>
</comment>
<dbReference type="SUPFAM" id="SSF54373">
    <property type="entry name" value="FAD-linked reductases, C-terminal domain"/>
    <property type="match status" value="1"/>
</dbReference>
<evidence type="ECO:0000259" key="13">
    <source>
        <dbReference type="Pfam" id="PF01593"/>
    </source>
</evidence>
<dbReference type="NCBIfam" id="TIGR00562">
    <property type="entry name" value="proto_IX_ox"/>
    <property type="match status" value="1"/>
</dbReference>
<evidence type="ECO:0000256" key="6">
    <source>
        <dbReference type="ARBA" id="ARBA00012402"/>
    </source>
</evidence>
<keyword evidence="15" id="KW-1185">Reference proteome</keyword>
<comment type="subcellular location">
    <subcellularLocation>
        <location evidence="12">Cytoplasm</location>
    </subcellularLocation>
</comment>
<dbReference type="Pfam" id="PF01593">
    <property type="entry name" value="Amino_oxidase"/>
    <property type="match status" value="1"/>
</dbReference>
<evidence type="ECO:0000256" key="7">
    <source>
        <dbReference type="ARBA" id="ARBA00019046"/>
    </source>
</evidence>
<evidence type="ECO:0000256" key="10">
    <source>
        <dbReference type="ARBA" id="ARBA00023002"/>
    </source>
</evidence>
<dbReference type="SUPFAM" id="SSF51905">
    <property type="entry name" value="FAD/NAD(P)-binding domain"/>
    <property type="match status" value="1"/>
</dbReference>
<comment type="similarity">
    <text evidence="5 12">Belongs to the protoporphyrinogen/coproporphyrinogen oxidase family. Coproporphyrinogen III oxidase subfamily.</text>
</comment>
<organism evidence="14 15">
    <name type="scientific">Umezawaea tangerina</name>
    <dbReference type="NCBI Taxonomy" id="84725"/>
    <lineage>
        <taxon>Bacteria</taxon>
        <taxon>Bacillati</taxon>
        <taxon>Actinomycetota</taxon>
        <taxon>Actinomycetes</taxon>
        <taxon>Pseudonocardiales</taxon>
        <taxon>Pseudonocardiaceae</taxon>
        <taxon>Umezawaea</taxon>
    </lineage>
</organism>
<dbReference type="EC" id="1.3.3.15" evidence="6 12"/>
<dbReference type="InterPro" id="IPR036188">
    <property type="entry name" value="FAD/NAD-bd_sf"/>
</dbReference>
<evidence type="ECO:0000256" key="11">
    <source>
        <dbReference type="ARBA" id="ARBA00023133"/>
    </source>
</evidence>
<dbReference type="InterPro" id="IPR004572">
    <property type="entry name" value="Protoporphyrinogen_oxidase"/>
</dbReference>
<dbReference type="RefSeq" id="WP_106196662.1">
    <property type="nucleotide sequence ID" value="NZ_PVTF01000023.1"/>
</dbReference>
<evidence type="ECO:0000256" key="2">
    <source>
        <dbReference type="ARBA" id="ARBA00001974"/>
    </source>
</evidence>
<evidence type="ECO:0000256" key="4">
    <source>
        <dbReference type="ARBA" id="ARBA00004744"/>
    </source>
</evidence>
<evidence type="ECO:0000256" key="9">
    <source>
        <dbReference type="ARBA" id="ARBA00022827"/>
    </source>
</evidence>
<proteinExistence type="inferred from homology"/>
<dbReference type="AlphaFoldDB" id="A0A2T0SC51"/>
<dbReference type="Gene3D" id="3.90.660.20">
    <property type="entry name" value="Protoporphyrinogen oxidase, mitochondrial, domain 2"/>
    <property type="match status" value="1"/>
</dbReference>
<gene>
    <name evidence="14" type="ORF">CLV43_12399</name>
</gene>
<dbReference type="UniPathway" id="UPA00252"/>
<evidence type="ECO:0000313" key="14">
    <source>
        <dbReference type="EMBL" id="PRY30997.1"/>
    </source>
</evidence>
<reference evidence="14 15" key="1">
    <citation type="submission" date="2018-03" db="EMBL/GenBank/DDBJ databases">
        <title>Genomic Encyclopedia of Archaeal and Bacterial Type Strains, Phase II (KMG-II): from individual species to whole genera.</title>
        <authorList>
            <person name="Goeker M."/>
        </authorList>
    </citation>
    <scope>NUCLEOTIDE SEQUENCE [LARGE SCALE GENOMIC DNA]</scope>
    <source>
        <strain evidence="14 15">DSM 44720</strain>
    </source>
</reference>
<dbReference type="Gene3D" id="3.50.50.60">
    <property type="entry name" value="FAD/NAD(P)-binding domain"/>
    <property type="match status" value="1"/>
</dbReference>
<dbReference type="InterPro" id="IPR002937">
    <property type="entry name" value="Amino_oxidase"/>
</dbReference>
<keyword evidence="9 12" id="KW-0274">FAD</keyword>
<dbReference type="EMBL" id="PVTF01000023">
    <property type="protein sequence ID" value="PRY30997.1"/>
    <property type="molecule type" value="Genomic_DNA"/>
</dbReference>
<evidence type="ECO:0000313" key="15">
    <source>
        <dbReference type="Proteomes" id="UP000239494"/>
    </source>
</evidence>
<dbReference type="InterPro" id="IPR050464">
    <property type="entry name" value="Zeta_carotene_desat/Oxidored"/>
</dbReference>
<sequence>MRPLHVAVVGGGVSGLAAAHRLRCLLGPTALITVIEQADRLGGKLRTVELAGHAYDVGTEAFLVRRPEAAELILELGLAGSVVHPTAAAASIRAGGAVRAIPPHTFMGVPASAEAVRPVLTTEGFHRVQAEPSLPPIRLDGKDVAVGTLLHERFGPEVGARLVGPLLGGVYAGSPKSLGLRATMPQLAAALDSGVGSLLAAAATTTPVPPQARAKRAPVFGTLSGGLSALTDRLAEASAAEIRLGLPVRALIWRDVGWRLEIGSASAPEYLDVDGIVLAVPAPSSRKLLGDVAPAAAKRYAEIDVASMAVVAMAFPPGTPLPERSGVLLAEGERYADSTPFTAKAFTFSSRKWAHLDDGPLLVRGSVGRFGQTALLQRSDADLVKVVRADLAELTGITAAPIDTAVTRWGGGLPQYGVGHLDLVSGIEQAVAELPGVAVAGASLHGVGVPACIATADSAAARVAAHVLGRLRR</sequence>
<dbReference type="GO" id="GO:0005737">
    <property type="term" value="C:cytoplasm"/>
    <property type="evidence" value="ECO:0007669"/>
    <property type="project" value="UniProtKB-SubCell"/>
</dbReference>
<dbReference type="GO" id="GO:0004729">
    <property type="term" value="F:oxygen-dependent protoporphyrinogen oxidase activity"/>
    <property type="evidence" value="ECO:0007669"/>
    <property type="project" value="UniProtKB-UniRule"/>
</dbReference>
<name>A0A2T0SC51_9PSEU</name>
<protein>
    <recommendedName>
        <fullName evidence="7 12">Coproporphyrinogen III oxidase</fullName>
        <ecNumber evidence="6 12">1.3.3.15</ecNumber>
    </recommendedName>
</protein>
<evidence type="ECO:0000256" key="8">
    <source>
        <dbReference type="ARBA" id="ARBA00022630"/>
    </source>
</evidence>
<dbReference type="GO" id="GO:0006783">
    <property type="term" value="P:heme biosynthetic process"/>
    <property type="evidence" value="ECO:0007669"/>
    <property type="project" value="UniProtKB-UniRule"/>
</dbReference>
<dbReference type="OrthoDB" id="4496419at2"/>
<comment type="function">
    <text evidence="3 12">Involved in coproporphyrin-dependent heme b biosynthesis. Catalyzes the oxidation of coproporphyrinogen III to coproporphyrin III.</text>
</comment>
<evidence type="ECO:0000256" key="1">
    <source>
        <dbReference type="ARBA" id="ARBA00001755"/>
    </source>
</evidence>
<keyword evidence="12" id="KW-0963">Cytoplasm</keyword>
<accession>A0A2T0SC51</accession>
<dbReference type="Proteomes" id="UP000239494">
    <property type="component" value="Unassembled WGS sequence"/>
</dbReference>
<keyword evidence="10 12" id="KW-0560">Oxidoreductase</keyword>